<comment type="caution">
    <text evidence="1">The sequence shown here is derived from an EMBL/GenBank/DDBJ whole genome shotgun (WGS) entry which is preliminary data.</text>
</comment>
<dbReference type="EMBL" id="JAMTCO010000003">
    <property type="protein sequence ID" value="MCP2268960.1"/>
    <property type="molecule type" value="Genomic_DNA"/>
</dbReference>
<evidence type="ECO:0000313" key="1">
    <source>
        <dbReference type="EMBL" id="MCP2268960.1"/>
    </source>
</evidence>
<protein>
    <recommendedName>
        <fullName evidence="3">Excreted virulence factor EspC (Type VII ESX diderm)</fullName>
    </recommendedName>
</protein>
<dbReference type="Proteomes" id="UP001205185">
    <property type="component" value="Unassembled WGS sequence"/>
</dbReference>
<dbReference type="RefSeq" id="WP_253885955.1">
    <property type="nucleotide sequence ID" value="NZ_BAAAVB010000025.1"/>
</dbReference>
<name>A0ABT1I8J7_9PSEU</name>
<gene>
    <name evidence="1" type="ORF">LV75_001447</name>
</gene>
<sequence length="114" mass="11925">MDEHELVGLISGELDGGFAVDAAALGRYGRGADARAEGVRRIGRGLAVVDGTGFGWIGRESGFADALRECAGRVRERVEDGADAVERLGIAVARTGAAHRRDDHRAAAELGRLA</sequence>
<evidence type="ECO:0008006" key="3">
    <source>
        <dbReference type="Google" id="ProtNLM"/>
    </source>
</evidence>
<proteinExistence type="predicted"/>
<organism evidence="1 2">
    <name type="scientific">Actinokineospora diospyrosa</name>
    <dbReference type="NCBI Taxonomy" id="103728"/>
    <lineage>
        <taxon>Bacteria</taxon>
        <taxon>Bacillati</taxon>
        <taxon>Actinomycetota</taxon>
        <taxon>Actinomycetes</taxon>
        <taxon>Pseudonocardiales</taxon>
        <taxon>Pseudonocardiaceae</taxon>
        <taxon>Actinokineospora</taxon>
    </lineage>
</organism>
<accession>A0ABT1I8J7</accession>
<reference evidence="1 2" key="1">
    <citation type="submission" date="2022-06" db="EMBL/GenBank/DDBJ databases">
        <title>Genomic Encyclopedia of Archaeal and Bacterial Type Strains, Phase II (KMG-II): from individual species to whole genera.</title>
        <authorList>
            <person name="Goeker M."/>
        </authorList>
    </citation>
    <scope>NUCLEOTIDE SEQUENCE [LARGE SCALE GENOMIC DNA]</scope>
    <source>
        <strain evidence="1 2">DSM 44255</strain>
    </source>
</reference>
<evidence type="ECO:0000313" key="2">
    <source>
        <dbReference type="Proteomes" id="UP001205185"/>
    </source>
</evidence>
<keyword evidence="2" id="KW-1185">Reference proteome</keyword>